<sequence>MEDPVPITVPEPAPAPAPALIIVPLDVEMVDTTDLPPLPAQLPPSKFMDMMEDLTPPVAPITSLMDGFLARRQWDQSRRNKLLNTQVVEASSEEIDGQ</sequence>
<dbReference type="EMBL" id="JAYKXN010000003">
    <property type="protein sequence ID" value="KAK7301830.1"/>
    <property type="molecule type" value="Genomic_DNA"/>
</dbReference>
<comment type="caution">
    <text evidence="1">The sequence shown here is derived from an EMBL/GenBank/DDBJ whole genome shotgun (WGS) entry which is preliminary data.</text>
</comment>
<gene>
    <name evidence="1" type="ORF">RJT34_12706</name>
</gene>
<proteinExistence type="predicted"/>
<evidence type="ECO:0000313" key="1">
    <source>
        <dbReference type="EMBL" id="KAK7301830.1"/>
    </source>
</evidence>
<dbReference type="Proteomes" id="UP001359559">
    <property type="component" value="Unassembled WGS sequence"/>
</dbReference>
<accession>A0AAN9JM74</accession>
<reference evidence="1 2" key="1">
    <citation type="submission" date="2024-01" db="EMBL/GenBank/DDBJ databases">
        <title>The genomes of 5 underutilized Papilionoideae crops provide insights into root nodulation and disease resistance.</title>
        <authorList>
            <person name="Yuan L."/>
        </authorList>
    </citation>
    <scope>NUCLEOTIDE SEQUENCE [LARGE SCALE GENOMIC DNA]</scope>
    <source>
        <strain evidence="1">LY-2023</strain>
        <tissue evidence="1">Leaf</tissue>
    </source>
</reference>
<dbReference type="AlphaFoldDB" id="A0AAN9JM74"/>
<organism evidence="1 2">
    <name type="scientific">Clitoria ternatea</name>
    <name type="common">Butterfly pea</name>
    <dbReference type="NCBI Taxonomy" id="43366"/>
    <lineage>
        <taxon>Eukaryota</taxon>
        <taxon>Viridiplantae</taxon>
        <taxon>Streptophyta</taxon>
        <taxon>Embryophyta</taxon>
        <taxon>Tracheophyta</taxon>
        <taxon>Spermatophyta</taxon>
        <taxon>Magnoliopsida</taxon>
        <taxon>eudicotyledons</taxon>
        <taxon>Gunneridae</taxon>
        <taxon>Pentapetalae</taxon>
        <taxon>rosids</taxon>
        <taxon>fabids</taxon>
        <taxon>Fabales</taxon>
        <taxon>Fabaceae</taxon>
        <taxon>Papilionoideae</taxon>
        <taxon>50 kb inversion clade</taxon>
        <taxon>NPAAA clade</taxon>
        <taxon>indigoferoid/millettioid clade</taxon>
        <taxon>Phaseoleae</taxon>
        <taxon>Clitoria</taxon>
    </lineage>
</organism>
<name>A0AAN9JM74_CLITE</name>
<protein>
    <submittedName>
        <fullName evidence="1">Uncharacterized protein</fullName>
    </submittedName>
</protein>
<evidence type="ECO:0000313" key="2">
    <source>
        <dbReference type="Proteomes" id="UP001359559"/>
    </source>
</evidence>
<keyword evidence="2" id="KW-1185">Reference proteome</keyword>